<gene>
    <name evidence="1" type="ORF">PROH_10130</name>
</gene>
<proteinExistence type="predicted"/>
<sequence length="122" mass="13518">MTQTLTLQIPDRLYDQLLTTAQATQQSLDAILLRVLEVGSPPQVTDAPTAVQVELMALNELSNEALWQQVYPPHLTPTVPPISPDLSHEEQLQAQAEIDRAVLRRAHAAAILRWRGCIVPLP</sequence>
<protein>
    <submittedName>
        <fullName evidence="1">Uncharacterized protein</fullName>
    </submittedName>
</protein>
<name>A0A0M2PU84_PROHO</name>
<accession>A0A0M2PU84</accession>
<keyword evidence="2" id="KW-1185">Reference proteome</keyword>
<dbReference type="eggNOG" id="ENOG5032R08">
    <property type="taxonomic scope" value="Bacteria"/>
</dbReference>
<evidence type="ECO:0000313" key="1">
    <source>
        <dbReference type="EMBL" id="KKJ00091.1"/>
    </source>
</evidence>
<reference evidence="1" key="1">
    <citation type="submission" date="2012-04" db="EMBL/GenBank/DDBJ databases">
        <authorList>
            <person name="Borisov I.G."/>
            <person name="Ivanikova N.V."/>
            <person name="Pinevich A.V."/>
        </authorList>
    </citation>
    <scope>NUCLEOTIDE SEQUENCE</scope>
    <source>
        <strain evidence="1">CALU 1027</strain>
    </source>
</reference>
<comment type="caution">
    <text evidence="1">The sequence shown here is derived from an EMBL/GenBank/DDBJ whole genome shotgun (WGS) entry which is preliminary data.</text>
</comment>
<dbReference type="RefSeq" id="WP_016925199.1">
    <property type="nucleotide sequence ID" value="NZ_KB235933.1"/>
</dbReference>
<dbReference type="OrthoDB" id="495831at2"/>
<dbReference type="AlphaFoldDB" id="A0A0M2PU84"/>
<dbReference type="EMBL" id="AJTX02000004">
    <property type="protein sequence ID" value="KKJ00091.1"/>
    <property type="molecule type" value="Genomic_DNA"/>
</dbReference>
<dbReference type="Proteomes" id="UP000034681">
    <property type="component" value="Unassembled WGS sequence"/>
</dbReference>
<organism evidence="1 2">
    <name type="scientific">Prochlorothrix hollandica PCC 9006 = CALU 1027</name>
    <dbReference type="NCBI Taxonomy" id="317619"/>
    <lineage>
        <taxon>Bacteria</taxon>
        <taxon>Bacillati</taxon>
        <taxon>Cyanobacteriota</taxon>
        <taxon>Cyanophyceae</taxon>
        <taxon>Prochlorotrichales</taxon>
        <taxon>Prochlorotrichaceae</taxon>
        <taxon>Prochlorothrix</taxon>
    </lineage>
</organism>
<evidence type="ECO:0000313" key="2">
    <source>
        <dbReference type="Proteomes" id="UP000034681"/>
    </source>
</evidence>